<dbReference type="GO" id="GO:0046872">
    <property type="term" value="F:metal ion binding"/>
    <property type="evidence" value="ECO:0007669"/>
    <property type="project" value="UniProtKB-KW"/>
</dbReference>
<keyword evidence="2" id="KW-0378">Hydrolase</keyword>
<reference evidence="4" key="2">
    <citation type="journal article" date="2022" name="Res Sq">
        <title>Evolution of multicellular longitudinally dividing oral cavity symbionts (Neisseriaceae).</title>
        <authorList>
            <person name="Nyongesa S."/>
            <person name="Weber P."/>
            <person name="Bernet E."/>
            <person name="Pullido F."/>
            <person name="Nieckarz M."/>
            <person name="Delaby M."/>
            <person name="Nieves C."/>
            <person name="Viehboeck T."/>
            <person name="Krause N."/>
            <person name="Rivera-Millot A."/>
            <person name="Nakamura A."/>
            <person name="Vischer N."/>
            <person name="VanNieuwenhze M."/>
            <person name="Brun Y."/>
            <person name="Cava F."/>
            <person name="Bulgheresi S."/>
            <person name="Veyrier F."/>
        </authorList>
    </citation>
    <scope>NUCLEOTIDE SEQUENCE</scope>
    <source>
        <strain evidence="4">17694</strain>
    </source>
</reference>
<evidence type="ECO:0000256" key="2">
    <source>
        <dbReference type="ARBA" id="ARBA00022801"/>
    </source>
</evidence>
<gene>
    <name evidence="4" type="ORF">LVJ77_06335</name>
</gene>
<organism evidence="4 5">
    <name type="scientific">Conchiformibius kuhniae</name>
    <dbReference type="NCBI Taxonomy" id="211502"/>
    <lineage>
        <taxon>Bacteria</taxon>
        <taxon>Pseudomonadati</taxon>
        <taxon>Pseudomonadota</taxon>
        <taxon>Betaproteobacteria</taxon>
        <taxon>Neisseriales</taxon>
        <taxon>Neisseriaceae</taxon>
        <taxon>Conchiformibius</taxon>
    </lineage>
</organism>
<dbReference type="Gene3D" id="3.20.20.140">
    <property type="entry name" value="Metal-dependent hydrolases"/>
    <property type="match status" value="1"/>
</dbReference>
<dbReference type="GO" id="GO:0005737">
    <property type="term" value="C:cytoplasm"/>
    <property type="evidence" value="ECO:0007669"/>
    <property type="project" value="InterPro"/>
</dbReference>
<name>A0A8T9MW18_9NEIS</name>
<dbReference type="SUPFAM" id="SSF51338">
    <property type="entry name" value="Composite domain of metallo-dependent hydrolases"/>
    <property type="match status" value="1"/>
</dbReference>
<proteinExistence type="predicted"/>
<dbReference type="InterPro" id="IPR006680">
    <property type="entry name" value="Amidohydro-rel"/>
</dbReference>
<accession>A0A8T9MW18</accession>
<dbReference type="GO" id="GO:0050480">
    <property type="term" value="F:imidazolonepropionase activity"/>
    <property type="evidence" value="ECO:0007669"/>
    <property type="project" value="TreeGrafter"/>
</dbReference>
<feature type="domain" description="Amidohydrolase-related" evidence="3">
    <location>
        <begin position="7"/>
        <end position="61"/>
    </location>
</feature>
<dbReference type="GO" id="GO:0019556">
    <property type="term" value="P:L-histidine catabolic process to glutamate and formamide"/>
    <property type="evidence" value="ECO:0007669"/>
    <property type="project" value="InterPro"/>
</dbReference>
<protein>
    <submittedName>
        <fullName evidence="4">Amidohydrolase family protein</fullName>
    </submittedName>
</protein>
<dbReference type="AlphaFoldDB" id="A0A8T9MW18"/>
<evidence type="ECO:0000313" key="4">
    <source>
        <dbReference type="EMBL" id="UOP04093.1"/>
    </source>
</evidence>
<dbReference type="InterPro" id="IPR005920">
    <property type="entry name" value="HutI"/>
</dbReference>
<evidence type="ECO:0000256" key="1">
    <source>
        <dbReference type="ARBA" id="ARBA00022723"/>
    </source>
</evidence>
<reference evidence="4" key="1">
    <citation type="submission" date="2021-12" db="EMBL/GenBank/DDBJ databases">
        <authorList>
            <person name="Veyrier F.J."/>
        </authorList>
    </citation>
    <scope>NUCLEOTIDE SEQUENCE</scope>
    <source>
        <strain evidence="4">17694</strain>
    </source>
</reference>
<sequence length="76" mass="8539">MNMACVQFGLTPLEAWQGVTVHAARALRREHDFGTLAAGKPAHFNIWDTDTPVDIVYEPFRPLLRERVLHGNIQAA</sequence>
<dbReference type="InterPro" id="IPR011059">
    <property type="entry name" value="Metal-dep_hydrolase_composite"/>
</dbReference>
<dbReference type="PANTHER" id="PTHR42752:SF1">
    <property type="entry name" value="IMIDAZOLONEPROPIONASE-RELATED"/>
    <property type="match status" value="1"/>
</dbReference>
<dbReference type="Proteomes" id="UP000831534">
    <property type="component" value="Chromosome"/>
</dbReference>
<dbReference type="Pfam" id="PF01979">
    <property type="entry name" value="Amidohydro_1"/>
    <property type="match status" value="1"/>
</dbReference>
<dbReference type="EMBL" id="CP091521">
    <property type="protein sequence ID" value="UOP04093.1"/>
    <property type="molecule type" value="Genomic_DNA"/>
</dbReference>
<keyword evidence="5" id="KW-1185">Reference proteome</keyword>
<keyword evidence="1" id="KW-0479">Metal-binding</keyword>
<evidence type="ECO:0000313" key="5">
    <source>
        <dbReference type="Proteomes" id="UP000831534"/>
    </source>
</evidence>
<evidence type="ECO:0000259" key="3">
    <source>
        <dbReference type="Pfam" id="PF01979"/>
    </source>
</evidence>
<dbReference type="PANTHER" id="PTHR42752">
    <property type="entry name" value="IMIDAZOLONEPROPIONASE"/>
    <property type="match status" value="1"/>
</dbReference>